<dbReference type="EMBL" id="JBFDAA010000009">
    <property type="protein sequence ID" value="KAL1129461.1"/>
    <property type="molecule type" value="Genomic_DNA"/>
</dbReference>
<evidence type="ECO:0000256" key="1">
    <source>
        <dbReference type="SAM" id="Coils"/>
    </source>
</evidence>
<dbReference type="AlphaFoldDB" id="A0ABD0YDS4"/>
<organism evidence="2 3">
    <name type="scientific">Ranatra chinensis</name>
    <dbReference type="NCBI Taxonomy" id="642074"/>
    <lineage>
        <taxon>Eukaryota</taxon>
        <taxon>Metazoa</taxon>
        <taxon>Ecdysozoa</taxon>
        <taxon>Arthropoda</taxon>
        <taxon>Hexapoda</taxon>
        <taxon>Insecta</taxon>
        <taxon>Pterygota</taxon>
        <taxon>Neoptera</taxon>
        <taxon>Paraneoptera</taxon>
        <taxon>Hemiptera</taxon>
        <taxon>Heteroptera</taxon>
        <taxon>Panheteroptera</taxon>
        <taxon>Nepomorpha</taxon>
        <taxon>Nepidae</taxon>
        <taxon>Ranatrinae</taxon>
        <taxon>Ranatra</taxon>
    </lineage>
</organism>
<feature type="coiled-coil region" evidence="1">
    <location>
        <begin position="277"/>
        <end position="323"/>
    </location>
</feature>
<keyword evidence="1" id="KW-0175">Coiled coil</keyword>
<protein>
    <submittedName>
        <fullName evidence="2">Uncharacterized protein</fullName>
    </submittedName>
</protein>
<proteinExistence type="predicted"/>
<dbReference type="Proteomes" id="UP001558652">
    <property type="component" value="Unassembled WGS sequence"/>
</dbReference>
<name>A0ABD0YDS4_9HEMI</name>
<comment type="caution">
    <text evidence="2">The sequence shown here is derived from an EMBL/GenBank/DDBJ whole genome shotgun (WGS) entry which is preliminary data.</text>
</comment>
<evidence type="ECO:0000313" key="2">
    <source>
        <dbReference type="EMBL" id="KAL1129461.1"/>
    </source>
</evidence>
<evidence type="ECO:0000313" key="3">
    <source>
        <dbReference type="Proteomes" id="UP001558652"/>
    </source>
</evidence>
<sequence>MIVVDVSHEDELVGSYKQRIETLQEERLADLKQLGEFHKLALEQVSNLTVYYPNARSGIKLPLRLPGKPSTEEELTEREKALIEKERQLQVKEAELVIQKEDLDHEKQKERTKWEEKERELKRARSETRLKEEFHSNELTYEKKHLQIIKAEIERMKEIVVKEQAELTLEKLSLAAEKAKLETVLKLQQSGNQNMSNYDLLQAQAELQAALSVAKEAQEAALAERRKMEQTRQDLEAITWQQQAKDQQLDNREKHIMNILQESEVKREEGLKFFEEARRMKTEVLEKQEELQGLISKIEMKEKEMAKERMELAKEKIELDRRKVQLDLVLPELTPAESLVINPPRNTGLGISHTNSYDTLGEDETSNLSEVRTQPIEATIIKEINTIIPSSALMDTQGT</sequence>
<feature type="coiled-coil region" evidence="1">
    <location>
        <begin position="75"/>
        <end position="238"/>
    </location>
</feature>
<gene>
    <name evidence="2" type="ORF">AAG570_013987</name>
</gene>
<reference evidence="2 3" key="1">
    <citation type="submission" date="2024-07" db="EMBL/GenBank/DDBJ databases">
        <title>Chromosome-level genome assembly of the water stick insect Ranatra chinensis (Heteroptera: Nepidae).</title>
        <authorList>
            <person name="Liu X."/>
        </authorList>
    </citation>
    <scope>NUCLEOTIDE SEQUENCE [LARGE SCALE GENOMIC DNA]</scope>
    <source>
        <strain evidence="2">Cailab_2021Rc</strain>
        <tissue evidence="2">Muscle</tissue>
    </source>
</reference>
<accession>A0ABD0YDS4</accession>
<keyword evidence="3" id="KW-1185">Reference proteome</keyword>